<evidence type="ECO:0008006" key="3">
    <source>
        <dbReference type="Google" id="ProtNLM"/>
    </source>
</evidence>
<dbReference type="Proteomes" id="UP000801492">
    <property type="component" value="Unassembled WGS sequence"/>
</dbReference>
<proteinExistence type="predicted"/>
<dbReference type="EMBL" id="VTPC01000453">
    <property type="protein sequence ID" value="KAF2905719.1"/>
    <property type="molecule type" value="Genomic_DNA"/>
</dbReference>
<evidence type="ECO:0000313" key="1">
    <source>
        <dbReference type="EMBL" id="KAF2905719.1"/>
    </source>
</evidence>
<accession>A0A8K0DKD6</accession>
<name>A0A8K0DKD6_IGNLU</name>
<comment type="caution">
    <text evidence="1">The sequence shown here is derived from an EMBL/GenBank/DDBJ whole genome shotgun (WGS) entry which is preliminary data.</text>
</comment>
<sequence length="118" mass="13309">MPCNEIIPSTPEEVKEYIGILTVLVYMTPKYGKSNPTLKTGLYDICTVTTSNEYGLRAAGILELESRLPKEPESYNFYFDNFFTRLPLLSARNVNKIGGTGTIHDNRLAKCPIMQVSW</sequence>
<reference evidence="1" key="1">
    <citation type="submission" date="2019-08" db="EMBL/GenBank/DDBJ databases">
        <title>The genome of the North American firefly Photinus pyralis.</title>
        <authorList>
            <consortium name="Photinus pyralis genome working group"/>
            <person name="Fallon T.R."/>
            <person name="Sander Lower S.E."/>
            <person name="Weng J.-K."/>
        </authorList>
    </citation>
    <scope>NUCLEOTIDE SEQUENCE</scope>
    <source>
        <strain evidence="1">TRF0915ILg1</strain>
        <tissue evidence="1">Whole body</tissue>
    </source>
</reference>
<dbReference type="AlphaFoldDB" id="A0A8K0DKD6"/>
<protein>
    <recommendedName>
        <fullName evidence="3">PiggyBac transposable element-derived protein domain-containing protein</fullName>
    </recommendedName>
</protein>
<organism evidence="1 2">
    <name type="scientific">Ignelater luminosus</name>
    <name type="common">Cucubano</name>
    <name type="synonym">Pyrophorus luminosus</name>
    <dbReference type="NCBI Taxonomy" id="2038154"/>
    <lineage>
        <taxon>Eukaryota</taxon>
        <taxon>Metazoa</taxon>
        <taxon>Ecdysozoa</taxon>
        <taxon>Arthropoda</taxon>
        <taxon>Hexapoda</taxon>
        <taxon>Insecta</taxon>
        <taxon>Pterygota</taxon>
        <taxon>Neoptera</taxon>
        <taxon>Endopterygota</taxon>
        <taxon>Coleoptera</taxon>
        <taxon>Polyphaga</taxon>
        <taxon>Elateriformia</taxon>
        <taxon>Elateroidea</taxon>
        <taxon>Elateridae</taxon>
        <taxon>Agrypninae</taxon>
        <taxon>Pyrophorini</taxon>
        <taxon>Ignelater</taxon>
    </lineage>
</organism>
<gene>
    <name evidence="1" type="ORF">ILUMI_00456</name>
</gene>
<evidence type="ECO:0000313" key="2">
    <source>
        <dbReference type="Proteomes" id="UP000801492"/>
    </source>
</evidence>
<keyword evidence="2" id="KW-1185">Reference proteome</keyword>